<dbReference type="Pfam" id="PF02515">
    <property type="entry name" value="CoA_transf_3"/>
    <property type="match status" value="1"/>
</dbReference>
<feature type="non-terminal residue" evidence="1">
    <location>
        <position position="1"/>
    </location>
</feature>
<accession>A0A381NAE5</accession>
<organism evidence="1">
    <name type="scientific">marine metagenome</name>
    <dbReference type="NCBI Taxonomy" id="408172"/>
    <lineage>
        <taxon>unclassified sequences</taxon>
        <taxon>metagenomes</taxon>
        <taxon>ecological metagenomes</taxon>
    </lineage>
</organism>
<evidence type="ECO:0000313" key="1">
    <source>
        <dbReference type="EMBL" id="SUZ51505.1"/>
    </source>
</evidence>
<dbReference type="InterPro" id="IPR023606">
    <property type="entry name" value="CoA-Trfase_III_dom_1_sf"/>
</dbReference>
<dbReference type="Gene3D" id="3.40.50.10540">
    <property type="entry name" value="Crotonobetainyl-coa:carnitine coa-transferase, domain 1"/>
    <property type="match status" value="1"/>
</dbReference>
<name>A0A381NAE5_9ZZZZ</name>
<gene>
    <name evidence="1" type="ORF">METZ01_LOCUS4359</name>
</gene>
<dbReference type="InterPro" id="IPR044855">
    <property type="entry name" value="CoA-Trfase_III_dom3_sf"/>
</dbReference>
<dbReference type="GO" id="GO:0003824">
    <property type="term" value="F:catalytic activity"/>
    <property type="evidence" value="ECO:0007669"/>
    <property type="project" value="InterPro"/>
</dbReference>
<dbReference type="InterPro" id="IPR003673">
    <property type="entry name" value="CoA-Trfase_fam_III"/>
</dbReference>
<evidence type="ECO:0008006" key="2">
    <source>
        <dbReference type="Google" id="ProtNLM"/>
    </source>
</evidence>
<proteinExistence type="predicted"/>
<protein>
    <recommendedName>
        <fullName evidence="2">2-methylfumaryl-CoA isomerase</fullName>
    </recommendedName>
</protein>
<dbReference type="PANTHER" id="PTHR48228">
    <property type="entry name" value="SUCCINYL-COA--D-CITRAMALATE COA-TRANSFERASE"/>
    <property type="match status" value="1"/>
</dbReference>
<dbReference type="SUPFAM" id="SSF89796">
    <property type="entry name" value="CoA-transferase family III (CaiB/BaiF)"/>
    <property type="match status" value="1"/>
</dbReference>
<sequence>VIRPLEGLSVVEGTAFVAAPSGGMTLAQLGADVIRFDQVGGGLDHRRWPLTYDGVSLYWNGLNRGKRSLAVDLRDPEVTELLAELIARAGNFLTNFPPVGWMSYDELQARRQDLVMLVITGSHDGTSALDYTINCAVGYPAMTGHPDDPRPVNNVVPAWDLVCGQMAALGLVAADRHRYRTGEGQQVTIALSDVALATVGSLGNLAEAQVNGESRGRIGNAIYGAFGRDFTTSDARRVMVVAITPKQWRGLLAVTGTAGEVAALADELGVDFADEGSRYGASGRLCDLFEPWFAQRTLAEVADGMDEHGVCWGPYRTVTELVAEDPRCSTANPLFAELDQPGVGMHLVPGSPLAFGVSRAGDRGADVAPLLGQHTEEILTVDLGLTSAEVGALIDRGAVATAG</sequence>
<dbReference type="PANTHER" id="PTHR48228:SF5">
    <property type="entry name" value="ALPHA-METHYLACYL-COA RACEMASE"/>
    <property type="match status" value="1"/>
</dbReference>
<dbReference type="InterPro" id="IPR050509">
    <property type="entry name" value="CoA-transferase_III"/>
</dbReference>
<dbReference type="EMBL" id="UINC01000223">
    <property type="protein sequence ID" value="SUZ51505.1"/>
    <property type="molecule type" value="Genomic_DNA"/>
</dbReference>
<dbReference type="AlphaFoldDB" id="A0A381NAE5"/>
<reference evidence="1" key="1">
    <citation type="submission" date="2018-05" db="EMBL/GenBank/DDBJ databases">
        <authorList>
            <person name="Lanie J.A."/>
            <person name="Ng W.-L."/>
            <person name="Kazmierczak K.M."/>
            <person name="Andrzejewski T.M."/>
            <person name="Davidsen T.M."/>
            <person name="Wayne K.J."/>
            <person name="Tettelin H."/>
            <person name="Glass J.I."/>
            <person name="Rusch D."/>
            <person name="Podicherti R."/>
            <person name="Tsui H.-C.T."/>
            <person name="Winkler M.E."/>
        </authorList>
    </citation>
    <scope>NUCLEOTIDE SEQUENCE</scope>
</reference>
<dbReference type="Gene3D" id="3.30.1540.10">
    <property type="entry name" value="formyl-coa transferase, domain 3"/>
    <property type="match status" value="1"/>
</dbReference>